<proteinExistence type="predicted"/>
<dbReference type="AlphaFoldDB" id="A0AAW2HYD5"/>
<name>A0AAW2HYD5_9NEOP</name>
<accession>A0AAW2HYD5</accession>
<protein>
    <submittedName>
        <fullName evidence="1">Uncharacterized protein</fullName>
    </submittedName>
</protein>
<comment type="caution">
    <text evidence="1">The sequence shown here is derived from an EMBL/GenBank/DDBJ whole genome shotgun (WGS) entry which is preliminary data.</text>
</comment>
<evidence type="ECO:0000313" key="1">
    <source>
        <dbReference type="EMBL" id="KAL0274330.1"/>
    </source>
</evidence>
<sequence length="52" mass="5471">MHPTGLPMQPHPGAVHVTAPVISIPPPHLGTIRTFVAAQQSPQRTRKVGGNS</sequence>
<reference evidence="1" key="1">
    <citation type="journal article" date="2024" name="Gigascience">
        <title>Chromosome-level genome of the poultry shaft louse Menopon gallinae provides insight into the host-switching and adaptive evolution of parasitic lice.</title>
        <authorList>
            <person name="Xu Y."/>
            <person name="Ma L."/>
            <person name="Liu S."/>
            <person name="Liang Y."/>
            <person name="Liu Q."/>
            <person name="He Z."/>
            <person name="Tian L."/>
            <person name="Duan Y."/>
            <person name="Cai W."/>
            <person name="Li H."/>
            <person name="Song F."/>
        </authorList>
    </citation>
    <scope>NUCLEOTIDE SEQUENCE</scope>
    <source>
        <strain evidence="1">Cailab_2023a</strain>
    </source>
</reference>
<dbReference type="EMBL" id="JARGDH010000003">
    <property type="protein sequence ID" value="KAL0274330.1"/>
    <property type="molecule type" value="Genomic_DNA"/>
</dbReference>
<organism evidence="1">
    <name type="scientific">Menopon gallinae</name>
    <name type="common">poultry shaft louse</name>
    <dbReference type="NCBI Taxonomy" id="328185"/>
    <lineage>
        <taxon>Eukaryota</taxon>
        <taxon>Metazoa</taxon>
        <taxon>Ecdysozoa</taxon>
        <taxon>Arthropoda</taxon>
        <taxon>Hexapoda</taxon>
        <taxon>Insecta</taxon>
        <taxon>Pterygota</taxon>
        <taxon>Neoptera</taxon>
        <taxon>Paraneoptera</taxon>
        <taxon>Psocodea</taxon>
        <taxon>Troctomorpha</taxon>
        <taxon>Phthiraptera</taxon>
        <taxon>Amblycera</taxon>
        <taxon>Menoponidae</taxon>
        <taxon>Menopon</taxon>
    </lineage>
</organism>
<gene>
    <name evidence="1" type="ORF">PYX00_006780</name>
</gene>